<sequence length="137" mass="14058">MGRPPPLTGPDRLPGHISRGTPVPGSVYTTITIIAAMFTGTAAVTYLIGHEYPKTQADLKRIPRSWVPVLGSLLAAGAVGLVAGFAVPPLGVLAAAGLVLYFVGAIVAHLRVGSRRLVGPAVFLATEVAALAVNLTR</sequence>
<dbReference type="RefSeq" id="WP_203926624.1">
    <property type="nucleotide sequence ID" value="NZ_BOPH01000020.1"/>
</dbReference>
<gene>
    <name evidence="6" type="ORF">Voc01_015680</name>
</gene>
<keyword evidence="3 5" id="KW-1133">Transmembrane helix</keyword>
<evidence type="ECO:0008006" key="8">
    <source>
        <dbReference type="Google" id="ProtNLM"/>
    </source>
</evidence>
<evidence type="ECO:0000256" key="5">
    <source>
        <dbReference type="SAM" id="Phobius"/>
    </source>
</evidence>
<evidence type="ECO:0000313" key="7">
    <source>
        <dbReference type="Proteomes" id="UP000635606"/>
    </source>
</evidence>
<feature type="transmembrane region" description="Helical" evidence="5">
    <location>
        <begin position="92"/>
        <end position="110"/>
    </location>
</feature>
<accession>A0A8J3ZSG1</accession>
<evidence type="ECO:0000256" key="3">
    <source>
        <dbReference type="ARBA" id="ARBA00022989"/>
    </source>
</evidence>
<dbReference type="GO" id="GO:0016020">
    <property type="term" value="C:membrane"/>
    <property type="evidence" value="ECO:0007669"/>
    <property type="project" value="UniProtKB-SubCell"/>
</dbReference>
<dbReference type="Pfam" id="PF13564">
    <property type="entry name" value="DoxX_2"/>
    <property type="match status" value="1"/>
</dbReference>
<feature type="transmembrane region" description="Helical" evidence="5">
    <location>
        <begin position="27"/>
        <end position="48"/>
    </location>
</feature>
<evidence type="ECO:0000256" key="4">
    <source>
        <dbReference type="ARBA" id="ARBA00023136"/>
    </source>
</evidence>
<reference evidence="6" key="1">
    <citation type="submission" date="2021-01" db="EMBL/GenBank/DDBJ databases">
        <title>Whole genome shotgun sequence of Virgisporangium ochraceum NBRC 16418.</title>
        <authorList>
            <person name="Komaki H."/>
            <person name="Tamura T."/>
        </authorList>
    </citation>
    <scope>NUCLEOTIDE SEQUENCE</scope>
    <source>
        <strain evidence="6">NBRC 16418</strain>
    </source>
</reference>
<evidence type="ECO:0000256" key="2">
    <source>
        <dbReference type="ARBA" id="ARBA00022692"/>
    </source>
</evidence>
<dbReference type="AlphaFoldDB" id="A0A8J3ZSG1"/>
<feature type="transmembrane region" description="Helical" evidence="5">
    <location>
        <begin position="69"/>
        <end position="86"/>
    </location>
</feature>
<comment type="caution">
    <text evidence="6">The sequence shown here is derived from an EMBL/GenBank/DDBJ whole genome shotgun (WGS) entry which is preliminary data.</text>
</comment>
<organism evidence="6 7">
    <name type="scientific">Virgisporangium ochraceum</name>
    <dbReference type="NCBI Taxonomy" id="65505"/>
    <lineage>
        <taxon>Bacteria</taxon>
        <taxon>Bacillati</taxon>
        <taxon>Actinomycetota</taxon>
        <taxon>Actinomycetes</taxon>
        <taxon>Micromonosporales</taxon>
        <taxon>Micromonosporaceae</taxon>
        <taxon>Virgisporangium</taxon>
    </lineage>
</organism>
<dbReference type="Proteomes" id="UP000635606">
    <property type="component" value="Unassembled WGS sequence"/>
</dbReference>
<comment type="subcellular location">
    <subcellularLocation>
        <location evidence="1">Membrane</location>
        <topology evidence="1">Multi-pass membrane protein</topology>
    </subcellularLocation>
</comment>
<protein>
    <recommendedName>
        <fullName evidence="8">DoxX family protein</fullName>
    </recommendedName>
</protein>
<dbReference type="InterPro" id="IPR032808">
    <property type="entry name" value="DoxX"/>
</dbReference>
<dbReference type="EMBL" id="BOPH01000020">
    <property type="protein sequence ID" value="GIJ66651.1"/>
    <property type="molecule type" value="Genomic_DNA"/>
</dbReference>
<evidence type="ECO:0000256" key="1">
    <source>
        <dbReference type="ARBA" id="ARBA00004141"/>
    </source>
</evidence>
<evidence type="ECO:0000313" key="6">
    <source>
        <dbReference type="EMBL" id="GIJ66651.1"/>
    </source>
</evidence>
<keyword evidence="2 5" id="KW-0812">Transmembrane</keyword>
<proteinExistence type="predicted"/>
<name>A0A8J3ZSG1_9ACTN</name>
<keyword evidence="4 5" id="KW-0472">Membrane</keyword>
<keyword evidence="7" id="KW-1185">Reference proteome</keyword>